<dbReference type="Proteomes" id="UP001519924">
    <property type="component" value="Unassembled WGS sequence"/>
</dbReference>
<evidence type="ECO:0000259" key="3">
    <source>
        <dbReference type="PROSITE" id="PS51186"/>
    </source>
</evidence>
<evidence type="ECO:0000256" key="2">
    <source>
        <dbReference type="ARBA" id="ARBA00023315"/>
    </source>
</evidence>
<sequence length="339" mass="36011">MPRAAVSAPVLRPGRDDDAPGFIALIGACWAEYPGCVLDVDGELPELRALATHFAGRGGALWAAERAGRIVGMVGAQPLPGDDAWEICRMYVAAEERGTGLADRLLGAAEAHARAAGARRLVLWSDTRFERAHRFYEKHGYVRAGPIRVLGDLSNSLEFRYAKPAHGLAVEVLDAAAAASAGRCLGGILTACVAAGAPLSFLPPLAPERARAHWRQVAAEVAAGKRVLLAAWRDGAMAGTVQLDLGAPESQPHRAEIAGLLVHPAARRRGVARMLLRRAEQAAAERGRRLLTLPAPADGAAEALCRALGWQEAGRIPGCVLDADRITLRDAAIFWRRLA</sequence>
<keyword evidence="2" id="KW-0012">Acyltransferase</keyword>
<dbReference type="EMBL" id="JAHZUY010000001">
    <property type="protein sequence ID" value="MBW8267892.1"/>
    <property type="molecule type" value="Genomic_DNA"/>
</dbReference>
<comment type="caution">
    <text evidence="4">The sequence shown here is derived from an EMBL/GenBank/DDBJ whole genome shotgun (WGS) entry which is preliminary data.</text>
</comment>
<keyword evidence="1" id="KW-0808">Transferase</keyword>
<evidence type="ECO:0000313" key="5">
    <source>
        <dbReference type="Proteomes" id="UP001519924"/>
    </source>
</evidence>
<reference evidence="4 5" key="1">
    <citation type="submission" date="2021-08" db="EMBL/GenBank/DDBJ databases">
        <title>Caldovatus sediminis gen. nov., sp. nov., a moderately thermophilic bacterium isolated from a hot spring.</title>
        <authorList>
            <person name="Hu C.-J."/>
            <person name="Li W.-J."/>
            <person name="Xian W.-D."/>
        </authorList>
    </citation>
    <scope>NUCLEOTIDE SEQUENCE [LARGE SCALE GENOMIC DNA]</scope>
    <source>
        <strain evidence="4 5">SYSU G05006</strain>
    </source>
</reference>
<dbReference type="Gene3D" id="3.40.630.30">
    <property type="match status" value="2"/>
</dbReference>
<protein>
    <submittedName>
        <fullName evidence="4">GNAT family N-acetyltransferase</fullName>
    </submittedName>
</protein>
<proteinExistence type="predicted"/>
<dbReference type="Pfam" id="PF00583">
    <property type="entry name" value="Acetyltransf_1"/>
    <property type="match status" value="2"/>
</dbReference>
<dbReference type="PROSITE" id="PS51257">
    <property type="entry name" value="PROKAR_LIPOPROTEIN"/>
    <property type="match status" value="1"/>
</dbReference>
<accession>A0ABS7EYS1</accession>
<feature type="domain" description="N-acetyltransferase" evidence="3">
    <location>
        <begin position="188"/>
        <end position="339"/>
    </location>
</feature>
<keyword evidence="5" id="KW-1185">Reference proteome</keyword>
<dbReference type="PANTHER" id="PTHR43877:SF2">
    <property type="entry name" value="AMINOALKYLPHOSPHONATE N-ACETYLTRANSFERASE-RELATED"/>
    <property type="match status" value="1"/>
</dbReference>
<dbReference type="PANTHER" id="PTHR43877">
    <property type="entry name" value="AMINOALKYLPHOSPHONATE N-ACETYLTRANSFERASE-RELATED-RELATED"/>
    <property type="match status" value="1"/>
</dbReference>
<dbReference type="SUPFAM" id="SSF55729">
    <property type="entry name" value="Acyl-CoA N-acyltransferases (Nat)"/>
    <property type="match status" value="2"/>
</dbReference>
<feature type="domain" description="N-acetyltransferase" evidence="3">
    <location>
        <begin position="9"/>
        <end position="166"/>
    </location>
</feature>
<evidence type="ECO:0000313" key="4">
    <source>
        <dbReference type="EMBL" id="MBW8267892.1"/>
    </source>
</evidence>
<dbReference type="PROSITE" id="PS51186">
    <property type="entry name" value="GNAT"/>
    <property type="match status" value="2"/>
</dbReference>
<dbReference type="CDD" id="cd04301">
    <property type="entry name" value="NAT_SF"/>
    <property type="match status" value="2"/>
</dbReference>
<dbReference type="InterPro" id="IPR016181">
    <property type="entry name" value="Acyl_CoA_acyltransferase"/>
</dbReference>
<gene>
    <name evidence="4" type="ORF">K1J50_00135</name>
</gene>
<dbReference type="InterPro" id="IPR050832">
    <property type="entry name" value="Bact_Acetyltransf"/>
</dbReference>
<dbReference type="InterPro" id="IPR000182">
    <property type="entry name" value="GNAT_dom"/>
</dbReference>
<evidence type="ECO:0000256" key="1">
    <source>
        <dbReference type="ARBA" id="ARBA00022679"/>
    </source>
</evidence>
<organism evidence="4 5">
    <name type="scientific">Caldovatus aquaticus</name>
    <dbReference type="NCBI Taxonomy" id="2865671"/>
    <lineage>
        <taxon>Bacteria</taxon>
        <taxon>Pseudomonadati</taxon>
        <taxon>Pseudomonadota</taxon>
        <taxon>Alphaproteobacteria</taxon>
        <taxon>Acetobacterales</taxon>
        <taxon>Roseomonadaceae</taxon>
        <taxon>Caldovatus</taxon>
    </lineage>
</organism>
<name>A0ABS7EYS1_9PROT</name>